<evidence type="ECO:0000313" key="3">
    <source>
        <dbReference type="EMBL" id="QIB64042.1"/>
    </source>
</evidence>
<feature type="signal peptide" evidence="2">
    <location>
        <begin position="1"/>
        <end position="23"/>
    </location>
</feature>
<gene>
    <name evidence="3" type="ORF">G3T16_00010</name>
    <name evidence="4" type="ORF">G3T16_00045</name>
</gene>
<feature type="compositionally biased region" description="Gly residues" evidence="1">
    <location>
        <begin position="212"/>
        <end position="226"/>
    </location>
</feature>
<protein>
    <submittedName>
        <fullName evidence="4">Uncharacterized protein</fullName>
    </submittedName>
</protein>
<sequence>MNSSIKFVAFFFIALFLPSTALATVWIHDDNYYTTLNAAGSASCSAKGQSAVDYDSGPPSYVRCAPSYNWYYVASQAGGCPEGTVENTTTHMCEEPPPLPSCQPGSLDLHCQVPCSANVFHTGGYVGYGDTCPGDDLLDDPALEGFDSFACITDGDPHVCDPGASQHHLPENTGAIKVDGSDNETCETCNIEEYGTSEGQTDSLGNPTGVTHQGGGGSSGGGGGGEPEILVPIAPPSDCINSFLAGVQTGDCNNMIDIPYEDLSGLDHRCDDGLPYPCSAEDFENTNLIEACRLNPTMPQCETTDVYDLCAHGGVPMPVIGCDYNLPMDPPECIPPQVTDPDGYCVTPASDPVVTPTPEAVEEIVNPPGGQPSTQPPPVQQTETTTTETSQTTTTDGSGNTTTTTTTVITTTTEETTDGGAGECDPTASDYQDCIGGSTTYDDAAPTDLDSVATGYYDSLSAVPLVAAVSGVSSVFSGSGNCPTPSFSAFGQTHVIDMHCIVFDEIEGPLSAIMLVFFAIIGIRHVVSA</sequence>
<evidence type="ECO:0000256" key="1">
    <source>
        <dbReference type="SAM" id="MobiDB-lite"/>
    </source>
</evidence>
<evidence type="ECO:0000313" key="5">
    <source>
        <dbReference type="Proteomes" id="UP000477680"/>
    </source>
</evidence>
<dbReference type="EMBL" id="CP048711">
    <property type="protein sequence ID" value="QIB64042.1"/>
    <property type="molecule type" value="Genomic_DNA"/>
</dbReference>
<name>A0A6C0TWZ0_9GAMM</name>
<feature type="region of interest" description="Disordered" evidence="1">
    <location>
        <begin position="362"/>
        <end position="428"/>
    </location>
</feature>
<keyword evidence="2" id="KW-0732">Signal</keyword>
<evidence type="ECO:0000313" key="4">
    <source>
        <dbReference type="EMBL" id="QIB64043.1"/>
    </source>
</evidence>
<dbReference type="KEGG" id="kim:G3T16_00010"/>
<keyword evidence="5" id="KW-1185">Reference proteome</keyword>
<feature type="region of interest" description="Disordered" evidence="1">
    <location>
        <begin position="196"/>
        <end position="227"/>
    </location>
</feature>
<feature type="compositionally biased region" description="Low complexity" evidence="1">
    <location>
        <begin position="380"/>
        <end position="414"/>
    </location>
</feature>
<dbReference type="KEGG" id="kim:G3T16_00045"/>
<organism evidence="4 5">
    <name type="scientific">Kineobactrum salinum</name>
    <dbReference type="NCBI Taxonomy" id="2708301"/>
    <lineage>
        <taxon>Bacteria</taxon>
        <taxon>Pseudomonadati</taxon>
        <taxon>Pseudomonadota</taxon>
        <taxon>Gammaproteobacteria</taxon>
        <taxon>Cellvibrionales</taxon>
        <taxon>Halieaceae</taxon>
        <taxon>Kineobactrum</taxon>
    </lineage>
</organism>
<feature type="chain" id="PRO_5036172519" evidence="2">
    <location>
        <begin position="24"/>
        <end position="529"/>
    </location>
</feature>
<reference evidence="4 5" key="1">
    <citation type="submission" date="2020-02" db="EMBL/GenBank/DDBJ databases">
        <title>Genome sequencing for Kineobactrum sp. M2.</title>
        <authorList>
            <person name="Park S.-J."/>
        </authorList>
    </citation>
    <scope>NUCLEOTIDE SEQUENCE [LARGE SCALE GENOMIC DNA]</scope>
    <source>
        <strain evidence="4 5">M2</strain>
    </source>
</reference>
<dbReference type="EMBL" id="CP048711">
    <property type="protein sequence ID" value="QIB64043.1"/>
    <property type="molecule type" value="Genomic_DNA"/>
</dbReference>
<dbReference type="AlphaFoldDB" id="A0A6C0TWZ0"/>
<proteinExistence type="predicted"/>
<accession>A0A6C0TWZ0</accession>
<dbReference type="RefSeq" id="WP_163493295.1">
    <property type="nucleotide sequence ID" value="NZ_CP048711.1"/>
</dbReference>
<dbReference type="Proteomes" id="UP000477680">
    <property type="component" value="Chromosome"/>
</dbReference>
<evidence type="ECO:0000256" key="2">
    <source>
        <dbReference type="SAM" id="SignalP"/>
    </source>
</evidence>
<feature type="compositionally biased region" description="Polar residues" evidence="1">
    <location>
        <begin position="197"/>
        <end position="211"/>
    </location>
</feature>